<dbReference type="Proteomes" id="UP000028995">
    <property type="component" value="Unassembled WGS sequence"/>
</dbReference>
<evidence type="ECO:0000256" key="1">
    <source>
        <dbReference type="ARBA" id="ARBA00023125"/>
    </source>
</evidence>
<dbReference type="GO" id="GO:0003677">
    <property type="term" value="F:DNA binding"/>
    <property type="evidence" value="ECO:0007669"/>
    <property type="project" value="UniProtKB-KW"/>
</dbReference>
<name>A0A087AFC4_9BIFI</name>
<sequence>MPRKRATGAARPYPYRQKRRMKDGTVKIVERWKVELSLGGGRTKQITASTFRECERKLKEARARLNLTGSADAPDARPVRHYTALFLSDAQRRVAPKTYDIYQTAARRIDDAIGDMPANLVKASTVRELEDSYASTPGSQGFLHTALKQVLDLVVEDGLLQVNPSRAITRGRRQTSLIESKRKAFSVPELKMMLMQASALPLDTAARLWFRIFTGTRRGEIVGATVDDLHLDGTTPWYAVRWSLAEVSRRHGCGRRGRAGWPCGHRYASACPEAEWILPDGMRLRHVVGRFWLKPPKSGKERTVPLVPMLAQVLRSYLDYTASWPNPYGLLFRHEDGSPITPDEDTADFKRLLVSCGMDPEERTGHETRYSAVTLLRRAGVDTKTVLEIVGHTTMAVDDIYRTVDMEEKAEAMNELGESLQLPKGLLPGADGE</sequence>
<dbReference type="Gene3D" id="1.10.443.10">
    <property type="entry name" value="Intergrase catalytic core"/>
    <property type="match status" value="1"/>
</dbReference>
<dbReference type="InterPro" id="IPR013762">
    <property type="entry name" value="Integrase-like_cat_sf"/>
</dbReference>
<keyword evidence="2" id="KW-0233">DNA recombination</keyword>
<dbReference type="InterPro" id="IPR011010">
    <property type="entry name" value="DNA_brk_join_enz"/>
</dbReference>
<dbReference type="STRING" id="35760.BCHO_0893"/>
<evidence type="ECO:0000313" key="4">
    <source>
        <dbReference type="EMBL" id="KFI57474.1"/>
    </source>
</evidence>
<feature type="domain" description="Tyr recombinase" evidence="3">
    <location>
        <begin position="180"/>
        <end position="414"/>
    </location>
</feature>
<protein>
    <submittedName>
        <fullName evidence="4">Integrase</fullName>
    </submittedName>
</protein>
<dbReference type="InterPro" id="IPR002104">
    <property type="entry name" value="Integrase_catalytic"/>
</dbReference>
<comment type="caution">
    <text evidence="4">The sequence shown here is derived from an EMBL/GenBank/DDBJ whole genome shotgun (WGS) entry which is preliminary data.</text>
</comment>
<gene>
    <name evidence="4" type="ORF">BCHO_0893</name>
</gene>
<reference evidence="4 5" key="1">
    <citation type="submission" date="2014-03" db="EMBL/GenBank/DDBJ databases">
        <title>Genomics of Bifidobacteria.</title>
        <authorList>
            <person name="Ventura M."/>
            <person name="Milani C."/>
            <person name="Lugli G.A."/>
        </authorList>
    </citation>
    <scope>NUCLEOTIDE SEQUENCE [LARGE SCALE GENOMIC DNA]</scope>
    <source>
        <strain evidence="4 5">LMG 10510</strain>
    </source>
</reference>
<organism evidence="4 5">
    <name type="scientific">Bifidobacterium choerinum</name>
    <dbReference type="NCBI Taxonomy" id="35760"/>
    <lineage>
        <taxon>Bacteria</taxon>
        <taxon>Bacillati</taxon>
        <taxon>Actinomycetota</taxon>
        <taxon>Actinomycetes</taxon>
        <taxon>Bifidobacteriales</taxon>
        <taxon>Bifidobacteriaceae</taxon>
        <taxon>Bifidobacterium</taxon>
    </lineage>
</organism>
<dbReference type="InterPro" id="IPR050090">
    <property type="entry name" value="Tyrosine_recombinase_XerCD"/>
</dbReference>
<dbReference type="InterPro" id="IPR010998">
    <property type="entry name" value="Integrase_recombinase_N"/>
</dbReference>
<evidence type="ECO:0000259" key="3">
    <source>
        <dbReference type="PROSITE" id="PS51898"/>
    </source>
</evidence>
<dbReference type="eggNOG" id="COG0582">
    <property type="taxonomic scope" value="Bacteria"/>
</dbReference>
<dbReference type="PANTHER" id="PTHR30349">
    <property type="entry name" value="PHAGE INTEGRASE-RELATED"/>
    <property type="match status" value="1"/>
</dbReference>
<dbReference type="PANTHER" id="PTHR30349:SF91">
    <property type="entry name" value="INTA PROTEIN"/>
    <property type="match status" value="1"/>
</dbReference>
<accession>A0A087AFC4</accession>
<proteinExistence type="predicted"/>
<evidence type="ECO:0000313" key="5">
    <source>
        <dbReference type="Proteomes" id="UP000028995"/>
    </source>
</evidence>
<dbReference type="GO" id="GO:0006310">
    <property type="term" value="P:DNA recombination"/>
    <property type="evidence" value="ECO:0007669"/>
    <property type="project" value="UniProtKB-KW"/>
</dbReference>
<dbReference type="GO" id="GO:0015074">
    <property type="term" value="P:DNA integration"/>
    <property type="evidence" value="ECO:0007669"/>
    <property type="project" value="InterPro"/>
</dbReference>
<keyword evidence="1" id="KW-0238">DNA-binding</keyword>
<dbReference type="Gene3D" id="1.10.150.130">
    <property type="match status" value="1"/>
</dbReference>
<evidence type="ECO:0000256" key="2">
    <source>
        <dbReference type="ARBA" id="ARBA00023172"/>
    </source>
</evidence>
<dbReference type="PROSITE" id="PS51898">
    <property type="entry name" value="TYR_RECOMBINASE"/>
    <property type="match status" value="1"/>
</dbReference>
<dbReference type="AlphaFoldDB" id="A0A087AFC4"/>
<dbReference type="Pfam" id="PF00589">
    <property type="entry name" value="Phage_integrase"/>
    <property type="match status" value="1"/>
</dbReference>
<dbReference type="SUPFAM" id="SSF56349">
    <property type="entry name" value="DNA breaking-rejoining enzymes"/>
    <property type="match status" value="1"/>
</dbReference>
<dbReference type="EMBL" id="JGYU01000005">
    <property type="protein sequence ID" value="KFI57474.1"/>
    <property type="molecule type" value="Genomic_DNA"/>
</dbReference>
<keyword evidence="5" id="KW-1185">Reference proteome</keyword>